<dbReference type="EC" id="3.5.1.18" evidence="5"/>
<evidence type="ECO:0000256" key="5">
    <source>
        <dbReference type="ARBA" id="ARBA00011921"/>
    </source>
</evidence>
<evidence type="ECO:0000256" key="4">
    <source>
        <dbReference type="ARBA" id="ARBA00006247"/>
    </source>
</evidence>
<comment type="cofactor">
    <cofactor evidence="1">
        <name>Co(2+)</name>
        <dbReference type="ChEBI" id="CHEBI:48828"/>
    </cofactor>
</comment>
<comment type="cofactor">
    <cofactor evidence="2">
        <name>Zn(2+)</name>
        <dbReference type="ChEBI" id="CHEBI:29105"/>
    </cofactor>
</comment>
<protein>
    <recommendedName>
        <fullName evidence="6">Probable succinyl-diaminopimelate desuccinylase</fullName>
        <ecNumber evidence="5">3.5.1.18</ecNumber>
    </recommendedName>
</protein>
<comment type="caution">
    <text evidence="16">The sequence shown here is derived from an EMBL/GenBank/DDBJ whole genome shotgun (WGS) entry which is preliminary data.</text>
</comment>
<dbReference type="InterPro" id="IPR010182">
    <property type="entry name" value="ArgE/DapE"/>
</dbReference>
<dbReference type="RefSeq" id="WP_176941960.1">
    <property type="nucleotide sequence ID" value="NZ_JABZEC010000001.1"/>
</dbReference>
<evidence type="ECO:0000256" key="3">
    <source>
        <dbReference type="ARBA" id="ARBA00005130"/>
    </source>
</evidence>
<evidence type="ECO:0000259" key="15">
    <source>
        <dbReference type="Pfam" id="PF07687"/>
    </source>
</evidence>
<evidence type="ECO:0000256" key="11">
    <source>
        <dbReference type="ARBA" id="ARBA00022915"/>
    </source>
</evidence>
<sequence length="406" mass="43865">MQEAEKLAILEQLVSFPSVNDHELPVAQYLHDLLAQHGIDSQVLSLGGDRANLVAEIGSGQPVLALSGHLDVVEVNRDNWQTDPFQLTSQGDRLYGRGTTDMKAGLAALVIAMIELKEQNISISGTVRLLATAGEEVGQKGAQALYEAGYMQDVETLLIGEPSGYRAVYANKGELNLTLTAQGRAAHSSMPNLGINAVEHLLEFLQQLTVQIKPLIAAHPNATLGQTVFNIDQIQGGSQPNAIPGKAQAVLNIRTVPELANGTLVNLVEETLASYNQGHAGTIKQTVGMDIMPIVGQREAKIIQLIQKIAQPYLQNYSFDPAQLKKLEAVAQAQGGDYSLTEVVPIAVSGGTDASQLLIDQPQGANYVAFGPSSDNPHEDNEYISRQMYLDFIQIYQELITAYFNQ</sequence>
<keyword evidence="10" id="KW-0862">Zinc</keyword>
<dbReference type="PRINTS" id="PR00934">
    <property type="entry name" value="XHISDIPTASE"/>
</dbReference>
<dbReference type="EMBL" id="JABZEC010000001">
    <property type="protein sequence ID" value="NVY95790.1"/>
    <property type="molecule type" value="Genomic_DNA"/>
</dbReference>
<dbReference type="NCBIfam" id="TIGR01910">
    <property type="entry name" value="DapE-ArgE"/>
    <property type="match status" value="1"/>
</dbReference>
<dbReference type="GO" id="GO:0019877">
    <property type="term" value="P:diaminopimelate biosynthetic process"/>
    <property type="evidence" value="ECO:0007669"/>
    <property type="project" value="UniProtKB-KW"/>
</dbReference>
<keyword evidence="9" id="KW-0378">Hydrolase</keyword>
<feature type="domain" description="Peptidase M20 dimerisation" evidence="15">
    <location>
        <begin position="169"/>
        <end position="275"/>
    </location>
</feature>
<dbReference type="PROSITE" id="PS00759">
    <property type="entry name" value="ARGE_DAPE_CPG2_2"/>
    <property type="match status" value="1"/>
</dbReference>
<dbReference type="InterPro" id="IPR002933">
    <property type="entry name" value="Peptidase_M20"/>
</dbReference>
<keyword evidence="8" id="KW-0479">Metal-binding</keyword>
<dbReference type="PANTHER" id="PTHR43808">
    <property type="entry name" value="ACETYLORNITHINE DEACETYLASE"/>
    <property type="match status" value="1"/>
</dbReference>
<dbReference type="UniPathway" id="UPA00034">
    <property type="reaction ID" value="UER00021"/>
</dbReference>
<accession>A0A850R0B2</accession>
<evidence type="ECO:0000256" key="9">
    <source>
        <dbReference type="ARBA" id="ARBA00022801"/>
    </source>
</evidence>
<comment type="pathway">
    <text evidence="3">Amino-acid biosynthesis; L-lysine biosynthesis via DAP pathway; LL-2,6-diaminopimelate from (S)-tetrahydrodipicolinate (succinylase route): step 3/3.</text>
</comment>
<dbReference type="Gene3D" id="3.40.630.10">
    <property type="entry name" value="Zn peptidases"/>
    <property type="match status" value="1"/>
</dbReference>
<dbReference type="Gene3D" id="1.10.150.900">
    <property type="match status" value="1"/>
</dbReference>
<keyword evidence="12" id="KW-0457">Lysine biosynthesis</keyword>
<keyword evidence="11" id="KW-0220">Diaminopimelate biosynthesis</keyword>
<dbReference type="InterPro" id="IPR036264">
    <property type="entry name" value="Bact_exopeptidase_dim_dom"/>
</dbReference>
<keyword evidence="17" id="KW-1185">Reference proteome</keyword>
<evidence type="ECO:0000256" key="6">
    <source>
        <dbReference type="ARBA" id="ARBA00016853"/>
    </source>
</evidence>
<keyword evidence="13" id="KW-0170">Cobalt</keyword>
<evidence type="ECO:0000256" key="7">
    <source>
        <dbReference type="ARBA" id="ARBA00022605"/>
    </source>
</evidence>
<evidence type="ECO:0000256" key="2">
    <source>
        <dbReference type="ARBA" id="ARBA00001947"/>
    </source>
</evidence>
<proteinExistence type="inferred from homology"/>
<comment type="similarity">
    <text evidence="4">Belongs to the peptidase M20A family.</text>
</comment>
<evidence type="ECO:0000256" key="8">
    <source>
        <dbReference type="ARBA" id="ARBA00022723"/>
    </source>
</evidence>
<dbReference type="PANTHER" id="PTHR43808:SF8">
    <property type="entry name" value="PEPTIDASE M20 DIMERISATION DOMAIN-CONTAINING PROTEIN"/>
    <property type="match status" value="1"/>
</dbReference>
<evidence type="ECO:0000256" key="13">
    <source>
        <dbReference type="ARBA" id="ARBA00023285"/>
    </source>
</evidence>
<dbReference type="SUPFAM" id="SSF53187">
    <property type="entry name" value="Zn-dependent exopeptidases"/>
    <property type="match status" value="1"/>
</dbReference>
<evidence type="ECO:0000256" key="12">
    <source>
        <dbReference type="ARBA" id="ARBA00023154"/>
    </source>
</evidence>
<dbReference type="AlphaFoldDB" id="A0A850R0B2"/>
<organism evidence="16 17">
    <name type="scientific">Bombilactobacillus apium</name>
    <dbReference type="NCBI Taxonomy" id="2675299"/>
    <lineage>
        <taxon>Bacteria</taxon>
        <taxon>Bacillati</taxon>
        <taxon>Bacillota</taxon>
        <taxon>Bacilli</taxon>
        <taxon>Lactobacillales</taxon>
        <taxon>Lactobacillaceae</taxon>
        <taxon>Bombilactobacillus</taxon>
    </lineage>
</organism>
<evidence type="ECO:0000256" key="14">
    <source>
        <dbReference type="ARBA" id="ARBA00051301"/>
    </source>
</evidence>
<dbReference type="InterPro" id="IPR001160">
    <property type="entry name" value="Peptidase_M20C"/>
</dbReference>
<name>A0A850R0B2_9LACO</name>
<comment type="catalytic activity">
    <reaction evidence="14">
        <text>N-succinyl-(2S,6S)-2,6-diaminopimelate + H2O = (2S,6S)-2,6-diaminopimelate + succinate</text>
        <dbReference type="Rhea" id="RHEA:22608"/>
        <dbReference type="ChEBI" id="CHEBI:15377"/>
        <dbReference type="ChEBI" id="CHEBI:30031"/>
        <dbReference type="ChEBI" id="CHEBI:57609"/>
        <dbReference type="ChEBI" id="CHEBI:58087"/>
        <dbReference type="EC" id="3.5.1.18"/>
    </reaction>
</comment>
<keyword evidence="7" id="KW-0028">Amino-acid biosynthesis</keyword>
<dbReference type="InterPro" id="IPR001261">
    <property type="entry name" value="ArgE/DapE_CS"/>
</dbReference>
<dbReference type="InterPro" id="IPR050072">
    <property type="entry name" value="Peptidase_M20A"/>
</dbReference>
<evidence type="ECO:0000256" key="1">
    <source>
        <dbReference type="ARBA" id="ARBA00001941"/>
    </source>
</evidence>
<dbReference type="SUPFAM" id="SSF55031">
    <property type="entry name" value="Bacterial exopeptidase dimerisation domain"/>
    <property type="match status" value="1"/>
</dbReference>
<dbReference type="NCBIfam" id="NF006365">
    <property type="entry name" value="PRK08588.1"/>
    <property type="match status" value="1"/>
</dbReference>
<gene>
    <name evidence="16" type="ORF">HU830_01010</name>
</gene>
<dbReference type="GO" id="GO:0046872">
    <property type="term" value="F:metal ion binding"/>
    <property type="evidence" value="ECO:0007669"/>
    <property type="project" value="UniProtKB-KW"/>
</dbReference>
<evidence type="ECO:0000313" key="16">
    <source>
        <dbReference type="EMBL" id="NVY95790.1"/>
    </source>
</evidence>
<dbReference type="PROSITE" id="PS00758">
    <property type="entry name" value="ARGE_DAPE_CPG2_1"/>
    <property type="match status" value="1"/>
</dbReference>
<evidence type="ECO:0000313" key="17">
    <source>
        <dbReference type="Proteomes" id="UP000563523"/>
    </source>
</evidence>
<dbReference type="Gene3D" id="3.30.70.360">
    <property type="match status" value="1"/>
</dbReference>
<dbReference type="CDD" id="cd08659">
    <property type="entry name" value="M20_ArgE_DapE-like"/>
    <property type="match status" value="1"/>
</dbReference>
<evidence type="ECO:0000256" key="10">
    <source>
        <dbReference type="ARBA" id="ARBA00022833"/>
    </source>
</evidence>
<dbReference type="Pfam" id="PF01546">
    <property type="entry name" value="Peptidase_M20"/>
    <property type="match status" value="1"/>
</dbReference>
<dbReference type="GO" id="GO:0006508">
    <property type="term" value="P:proteolysis"/>
    <property type="evidence" value="ECO:0007669"/>
    <property type="project" value="InterPro"/>
</dbReference>
<dbReference type="GO" id="GO:0009014">
    <property type="term" value="F:succinyl-diaminopimelate desuccinylase activity"/>
    <property type="evidence" value="ECO:0007669"/>
    <property type="project" value="UniProtKB-EC"/>
</dbReference>
<reference evidence="16 17" key="1">
    <citation type="submission" date="2020-06" db="EMBL/GenBank/DDBJ databases">
        <authorList>
            <person name="Kang J."/>
        </authorList>
    </citation>
    <scope>NUCLEOTIDE SEQUENCE [LARGE SCALE GENOMIC DNA]</scope>
    <source>
        <strain evidence="16 17">DCY120</strain>
    </source>
</reference>
<dbReference type="InterPro" id="IPR011650">
    <property type="entry name" value="Peptidase_M20_dimer"/>
</dbReference>
<dbReference type="GO" id="GO:0009089">
    <property type="term" value="P:lysine biosynthetic process via diaminopimelate"/>
    <property type="evidence" value="ECO:0007669"/>
    <property type="project" value="UniProtKB-UniPathway"/>
</dbReference>
<dbReference type="Proteomes" id="UP000563523">
    <property type="component" value="Unassembled WGS sequence"/>
</dbReference>
<dbReference type="Pfam" id="PF07687">
    <property type="entry name" value="M20_dimer"/>
    <property type="match status" value="1"/>
</dbReference>